<name>A0ACB0KF85_TRIPR</name>
<sequence length="320" mass="36382">MAKRKDLERKKKTKLQSPNFHVSKTRLVIYNLPKSMTEKQLKKLCIDAVISRATKQKPVIRQIKILKDGRKGKATQEKQYSRGVTFLEFSEHQHALVALRVLNNNPEIFGPEHWPIVEFALDNVQTLKLRNAKLQYQQQAPRDDNINENDKSDNAGVYTRGADIKRKSLEHDEPAKDLGLNSNNEQGSKVANEKSPHGDKSKRQKGNQSTNTDVSSSKESPKASVRKLKNNQDGQNHGAKLHEGKNTSIDNNNNRKIAGKKDGAVYGKRKMQNQEQTGEKVSRKRAKKNKDSMEKNIVQKGSQGNDGEKKPQQLRKWYQS</sequence>
<organism evidence="1 2">
    <name type="scientific">Trifolium pratense</name>
    <name type="common">Red clover</name>
    <dbReference type="NCBI Taxonomy" id="57577"/>
    <lineage>
        <taxon>Eukaryota</taxon>
        <taxon>Viridiplantae</taxon>
        <taxon>Streptophyta</taxon>
        <taxon>Embryophyta</taxon>
        <taxon>Tracheophyta</taxon>
        <taxon>Spermatophyta</taxon>
        <taxon>Magnoliopsida</taxon>
        <taxon>eudicotyledons</taxon>
        <taxon>Gunneridae</taxon>
        <taxon>Pentapetalae</taxon>
        <taxon>rosids</taxon>
        <taxon>fabids</taxon>
        <taxon>Fabales</taxon>
        <taxon>Fabaceae</taxon>
        <taxon>Papilionoideae</taxon>
        <taxon>50 kb inversion clade</taxon>
        <taxon>NPAAA clade</taxon>
        <taxon>Hologalegina</taxon>
        <taxon>IRL clade</taxon>
        <taxon>Trifolieae</taxon>
        <taxon>Trifolium</taxon>
    </lineage>
</organism>
<dbReference type="EMBL" id="CASHSV030000206">
    <property type="protein sequence ID" value="CAJ2654182.1"/>
    <property type="molecule type" value="Genomic_DNA"/>
</dbReference>
<accession>A0ACB0KF85</accession>
<keyword evidence="2" id="KW-1185">Reference proteome</keyword>
<gene>
    <name evidence="1" type="ORF">MILVUS5_LOCUS21390</name>
</gene>
<dbReference type="Proteomes" id="UP001177021">
    <property type="component" value="Unassembled WGS sequence"/>
</dbReference>
<proteinExistence type="predicted"/>
<protein>
    <submittedName>
        <fullName evidence="1">Uncharacterized protein</fullName>
    </submittedName>
</protein>
<comment type="caution">
    <text evidence="1">The sequence shown here is derived from an EMBL/GenBank/DDBJ whole genome shotgun (WGS) entry which is preliminary data.</text>
</comment>
<evidence type="ECO:0000313" key="2">
    <source>
        <dbReference type="Proteomes" id="UP001177021"/>
    </source>
</evidence>
<evidence type="ECO:0000313" key="1">
    <source>
        <dbReference type="EMBL" id="CAJ2654182.1"/>
    </source>
</evidence>
<reference evidence="1" key="1">
    <citation type="submission" date="2023-10" db="EMBL/GenBank/DDBJ databases">
        <authorList>
            <person name="Rodriguez Cubillos JULIANA M."/>
            <person name="De Vega J."/>
        </authorList>
    </citation>
    <scope>NUCLEOTIDE SEQUENCE</scope>
</reference>